<dbReference type="InterPro" id="IPR002639">
    <property type="entry name" value="UreF"/>
</dbReference>
<reference evidence="4" key="1">
    <citation type="journal article" date="2020" name="Stud. Mycol.">
        <title>101 Dothideomycetes genomes: a test case for predicting lifestyles and emergence of pathogens.</title>
        <authorList>
            <person name="Haridas S."/>
            <person name="Albert R."/>
            <person name="Binder M."/>
            <person name="Bloem J."/>
            <person name="Labutti K."/>
            <person name="Salamov A."/>
            <person name="Andreopoulos B."/>
            <person name="Baker S."/>
            <person name="Barry K."/>
            <person name="Bills G."/>
            <person name="Bluhm B."/>
            <person name="Cannon C."/>
            <person name="Castanera R."/>
            <person name="Culley D."/>
            <person name="Daum C."/>
            <person name="Ezra D."/>
            <person name="Gonzalez J."/>
            <person name="Henrissat B."/>
            <person name="Kuo A."/>
            <person name="Liang C."/>
            <person name="Lipzen A."/>
            <person name="Lutzoni F."/>
            <person name="Magnuson J."/>
            <person name="Mondo S."/>
            <person name="Nolan M."/>
            <person name="Ohm R."/>
            <person name="Pangilinan J."/>
            <person name="Park H.-J."/>
            <person name="Ramirez L."/>
            <person name="Alfaro M."/>
            <person name="Sun H."/>
            <person name="Tritt A."/>
            <person name="Yoshinaga Y."/>
            <person name="Zwiers L.-H."/>
            <person name="Turgeon B."/>
            <person name="Goodwin S."/>
            <person name="Spatafora J."/>
            <person name="Crous P."/>
            <person name="Grigoriev I."/>
        </authorList>
    </citation>
    <scope>NUCLEOTIDE SEQUENCE</scope>
    <source>
        <strain evidence="4">CBS 262.69</strain>
    </source>
</reference>
<dbReference type="EMBL" id="ML996688">
    <property type="protein sequence ID" value="KAF2404163.1"/>
    <property type="molecule type" value="Genomic_DNA"/>
</dbReference>
<keyword evidence="1" id="KW-0996">Nickel insertion</keyword>
<proteinExistence type="inferred from homology"/>
<dbReference type="Proteomes" id="UP000799640">
    <property type="component" value="Unassembled WGS sequence"/>
</dbReference>
<name>A0A6G1I779_9PEZI</name>
<dbReference type="Pfam" id="PF01730">
    <property type="entry name" value="UreF"/>
    <property type="match status" value="1"/>
</dbReference>
<keyword evidence="5" id="KW-1185">Reference proteome</keyword>
<comment type="similarity">
    <text evidence="3">Belongs to the UreF family.</text>
</comment>
<evidence type="ECO:0000256" key="2">
    <source>
        <dbReference type="ARBA" id="ARBA00023186"/>
    </source>
</evidence>
<evidence type="ECO:0000256" key="3">
    <source>
        <dbReference type="ARBA" id="ARBA00046339"/>
    </source>
</evidence>
<sequence length="259" mass="27332">MHRSPPPTSTTSNPPTTTSTAALHTLLLLSDSALPLGSFAFSSGLESYLAHHRPPPPQPLNTFLPLSLRSLASTSLPYLRSAHRDPSLLTSLDNDLDASTLCPVARRASTAQGRALLGVWERSLRAHHVGSEDDGSGVKALKAFSAQLRASAGDAYPAAGHFAPVWGVVTRVMGVGEREAGYVFLFAAARAVVSAAVRASVMGPYEAQGVLAGRELGGLIEGLLGEFWDVQVEGAGQSVPAVDLWVGRHEVLYSRIFNS</sequence>
<dbReference type="Gene3D" id="1.10.4190.10">
    <property type="entry name" value="Urease accessory protein UreF"/>
    <property type="match status" value="1"/>
</dbReference>
<protein>
    <submittedName>
        <fullName evidence="4">Urease accessory protein UreF</fullName>
    </submittedName>
</protein>
<dbReference type="InterPro" id="IPR038277">
    <property type="entry name" value="UreF_sf"/>
</dbReference>
<dbReference type="PIRSF" id="PIRSF009467">
    <property type="entry name" value="Ureas_acces_UreF"/>
    <property type="match status" value="1"/>
</dbReference>
<evidence type="ECO:0000256" key="1">
    <source>
        <dbReference type="ARBA" id="ARBA00022988"/>
    </source>
</evidence>
<accession>A0A6G1I779</accession>
<dbReference type="GO" id="GO:0016151">
    <property type="term" value="F:nickel cation binding"/>
    <property type="evidence" value="ECO:0007669"/>
    <property type="project" value="InterPro"/>
</dbReference>
<gene>
    <name evidence="4" type="ORF">EJ06DRAFT_189948</name>
</gene>
<dbReference type="OrthoDB" id="2550922at2759"/>
<organism evidence="4 5">
    <name type="scientific">Trichodelitschia bisporula</name>
    <dbReference type="NCBI Taxonomy" id="703511"/>
    <lineage>
        <taxon>Eukaryota</taxon>
        <taxon>Fungi</taxon>
        <taxon>Dikarya</taxon>
        <taxon>Ascomycota</taxon>
        <taxon>Pezizomycotina</taxon>
        <taxon>Dothideomycetes</taxon>
        <taxon>Dothideomycetes incertae sedis</taxon>
        <taxon>Phaeotrichales</taxon>
        <taxon>Phaeotrichaceae</taxon>
        <taxon>Trichodelitschia</taxon>
    </lineage>
</organism>
<dbReference type="PANTHER" id="PTHR33620:SF1">
    <property type="entry name" value="UREASE ACCESSORY PROTEIN F"/>
    <property type="match status" value="1"/>
</dbReference>
<dbReference type="AlphaFoldDB" id="A0A6G1I779"/>
<evidence type="ECO:0000313" key="4">
    <source>
        <dbReference type="EMBL" id="KAF2404163.1"/>
    </source>
</evidence>
<keyword evidence="2" id="KW-0143">Chaperone</keyword>
<dbReference type="PANTHER" id="PTHR33620">
    <property type="entry name" value="UREASE ACCESSORY PROTEIN F"/>
    <property type="match status" value="1"/>
</dbReference>
<evidence type="ECO:0000313" key="5">
    <source>
        <dbReference type="Proteomes" id="UP000799640"/>
    </source>
</evidence>